<dbReference type="InterPro" id="IPR045231">
    <property type="entry name" value="Yip1/4-like"/>
</dbReference>
<feature type="transmembrane region" description="Helical" evidence="6">
    <location>
        <begin position="218"/>
        <end position="237"/>
    </location>
</feature>
<evidence type="ECO:0000256" key="2">
    <source>
        <dbReference type="ARBA" id="ARBA00010596"/>
    </source>
</evidence>
<reference evidence="9" key="1">
    <citation type="submission" date="2022-07" db="EMBL/GenBank/DDBJ databases">
        <title>Phylogenomic reconstructions and comparative analyses of Kickxellomycotina fungi.</title>
        <authorList>
            <person name="Reynolds N.K."/>
            <person name="Stajich J.E."/>
            <person name="Barry K."/>
            <person name="Grigoriev I.V."/>
            <person name="Crous P."/>
            <person name="Smith M.E."/>
        </authorList>
    </citation>
    <scope>NUCLEOTIDE SEQUENCE</scope>
    <source>
        <strain evidence="9">RSA 476</strain>
    </source>
</reference>
<feature type="region of interest" description="Disordered" evidence="7">
    <location>
        <begin position="28"/>
        <end position="51"/>
    </location>
</feature>
<comment type="subcellular location">
    <subcellularLocation>
        <location evidence="6">Golgi apparatus membrane</location>
        <topology evidence="6">Multi-pass membrane protein</topology>
    </subcellularLocation>
    <subcellularLocation>
        <location evidence="1">Membrane</location>
        <topology evidence="1">Multi-pass membrane protein</topology>
    </subcellularLocation>
</comment>
<protein>
    <recommendedName>
        <fullName evidence="6">Protein YIP</fullName>
    </recommendedName>
</protein>
<proteinExistence type="inferred from homology"/>
<feature type="transmembrane region" description="Helical" evidence="6">
    <location>
        <begin position="157"/>
        <end position="180"/>
    </location>
</feature>
<dbReference type="GO" id="GO:0005802">
    <property type="term" value="C:trans-Golgi network"/>
    <property type="evidence" value="ECO:0007669"/>
    <property type="project" value="TreeGrafter"/>
</dbReference>
<accession>A0A9W8II10</accession>
<evidence type="ECO:0000256" key="6">
    <source>
        <dbReference type="RuleBase" id="RU361264"/>
    </source>
</evidence>
<feature type="compositionally biased region" description="Polar residues" evidence="7">
    <location>
        <begin position="38"/>
        <end position="51"/>
    </location>
</feature>
<evidence type="ECO:0000256" key="3">
    <source>
        <dbReference type="ARBA" id="ARBA00022692"/>
    </source>
</evidence>
<feature type="transmembrane region" description="Helical" evidence="6">
    <location>
        <begin position="103"/>
        <end position="123"/>
    </location>
</feature>
<evidence type="ECO:0000313" key="10">
    <source>
        <dbReference type="Proteomes" id="UP001140074"/>
    </source>
</evidence>
<dbReference type="PANTHER" id="PTHR21236">
    <property type="entry name" value="GOLGI MEMBRANE PROTEIN YIP1"/>
    <property type="match status" value="1"/>
</dbReference>
<name>A0A9W8II10_9FUNG</name>
<dbReference type="Proteomes" id="UP001140074">
    <property type="component" value="Unassembled WGS sequence"/>
</dbReference>
<feature type="transmembrane region" description="Helical" evidence="6">
    <location>
        <begin position="129"/>
        <end position="150"/>
    </location>
</feature>
<feature type="domain" description="Yip1" evidence="8">
    <location>
        <begin position="101"/>
        <end position="234"/>
    </location>
</feature>
<dbReference type="GO" id="GO:0006888">
    <property type="term" value="P:endoplasmic reticulum to Golgi vesicle-mediated transport"/>
    <property type="evidence" value="ECO:0007669"/>
    <property type="project" value="InterPro"/>
</dbReference>
<dbReference type="PANTHER" id="PTHR21236:SF1">
    <property type="entry name" value="PROTEIN YIPF6"/>
    <property type="match status" value="1"/>
</dbReference>
<dbReference type="GO" id="GO:0000139">
    <property type="term" value="C:Golgi membrane"/>
    <property type="evidence" value="ECO:0007669"/>
    <property type="project" value="UniProtKB-SubCell"/>
</dbReference>
<feature type="transmembrane region" description="Helical" evidence="6">
    <location>
        <begin position="186"/>
        <end position="211"/>
    </location>
</feature>
<evidence type="ECO:0000259" key="8">
    <source>
        <dbReference type="Pfam" id="PF04893"/>
    </source>
</evidence>
<keyword evidence="5 6" id="KW-0472">Membrane</keyword>
<organism evidence="9 10">
    <name type="scientific">Coemansia aciculifera</name>
    <dbReference type="NCBI Taxonomy" id="417176"/>
    <lineage>
        <taxon>Eukaryota</taxon>
        <taxon>Fungi</taxon>
        <taxon>Fungi incertae sedis</taxon>
        <taxon>Zoopagomycota</taxon>
        <taxon>Kickxellomycotina</taxon>
        <taxon>Kickxellomycetes</taxon>
        <taxon>Kickxellales</taxon>
        <taxon>Kickxellaceae</taxon>
        <taxon>Coemansia</taxon>
    </lineage>
</organism>
<keyword evidence="10" id="KW-1185">Reference proteome</keyword>
<dbReference type="EMBL" id="JANBUY010000168">
    <property type="protein sequence ID" value="KAJ2862448.1"/>
    <property type="molecule type" value="Genomic_DNA"/>
</dbReference>
<evidence type="ECO:0000256" key="5">
    <source>
        <dbReference type="ARBA" id="ARBA00023136"/>
    </source>
</evidence>
<comment type="similarity">
    <text evidence="2 6">Belongs to the YIP1 family.</text>
</comment>
<dbReference type="InterPro" id="IPR006977">
    <property type="entry name" value="Yip1_dom"/>
</dbReference>
<keyword evidence="3 6" id="KW-0812">Transmembrane</keyword>
<evidence type="ECO:0000256" key="7">
    <source>
        <dbReference type="SAM" id="MobiDB-lite"/>
    </source>
</evidence>
<dbReference type="AlphaFoldDB" id="A0A9W8II10"/>
<dbReference type="Pfam" id="PF04893">
    <property type="entry name" value="Yip1"/>
    <property type="match status" value="1"/>
</dbReference>
<evidence type="ECO:0000256" key="1">
    <source>
        <dbReference type="ARBA" id="ARBA00004141"/>
    </source>
</evidence>
<evidence type="ECO:0000313" key="9">
    <source>
        <dbReference type="EMBL" id="KAJ2862448.1"/>
    </source>
</evidence>
<gene>
    <name evidence="9" type="ORF">GGH94_004274</name>
</gene>
<sequence>MMNRNDQLIADDDGYGIDTDFVPAKRPDLSGSIGGRMGSNSATPGATMGPQTAYTSSSLPGGYRSNTLDEPILTTIARDFGKVGRKTVQVLYPKGRDNALQEWDLWGPLFFCLSLAIIMSFMAPGQQASAVFTGVFALVCIGSCVVTLNCKLLGGHVSFFQSVCTLGYCISPMAIASLVTVLAHRIIITLPVVIVAVGWSISAAVGFLAGAQLANRRLLAVYPICLFYICIGWIIIIS</sequence>
<comment type="caution">
    <text evidence="9">The sequence shown here is derived from an EMBL/GenBank/DDBJ whole genome shotgun (WGS) entry which is preliminary data.</text>
</comment>
<evidence type="ECO:0000256" key="4">
    <source>
        <dbReference type="ARBA" id="ARBA00022989"/>
    </source>
</evidence>
<keyword evidence="4 6" id="KW-1133">Transmembrane helix</keyword>